<comment type="caution">
    <text evidence="1">The sequence shown here is derived from an EMBL/GenBank/DDBJ whole genome shotgun (WGS) entry which is preliminary data.</text>
</comment>
<reference evidence="2" key="1">
    <citation type="submission" date="2017-05" db="EMBL/GenBank/DDBJ databases">
        <title>Complete and WGS of Bordetella genogroups.</title>
        <authorList>
            <person name="Spilker T."/>
            <person name="Lipuma J."/>
        </authorList>
    </citation>
    <scope>NUCLEOTIDE SEQUENCE [LARGE SCALE GENOMIC DNA]</scope>
    <source>
        <strain evidence="2">AU8856</strain>
    </source>
</reference>
<evidence type="ECO:0000313" key="2">
    <source>
        <dbReference type="Proteomes" id="UP000215767"/>
    </source>
</evidence>
<dbReference type="Proteomes" id="UP000215767">
    <property type="component" value="Unassembled WGS sequence"/>
</dbReference>
<sequence>MLEVIVKMDRSAWDISLSCGETRVVYMPPRALILGIKGRATVVERVDGLGDASFSLCIPLRGGETHVLAYGGQVLVRATQSSSLRVLPPQPYFAAWWTRCARLAKALQHSAAALNRRLHGV</sequence>
<dbReference type="AlphaFoldDB" id="A0A261UD70"/>
<evidence type="ECO:0000313" key="1">
    <source>
        <dbReference type="EMBL" id="OZI59869.1"/>
    </source>
</evidence>
<protein>
    <submittedName>
        <fullName evidence="1">Uncharacterized protein</fullName>
    </submittedName>
</protein>
<organism evidence="1 2">
    <name type="scientific">Bordetella genomosp. 11</name>
    <dbReference type="NCBI Taxonomy" id="1416808"/>
    <lineage>
        <taxon>Bacteria</taxon>
        <taxon>Pseudomonadati</taxon>
        <taxon>Pseudomonadota</taxon>
        <taxon>Betaproteobacteria</taxon>
        <taxon>Burkholderiales</taxon>
        <taxon>Alcaligenaceae</taxon>
        <taxon>Bordetella</taxon>
    </lineage>
</organism>
<name>A0A261UD70_9BORD</name>
<dbReference type="EMBL" id="NEVS01000004">
    <property type="protein sequence ID" value="OZI59869.1"/>
    <property type="molecule type" value="Genomic_DNA"/>
</dbReference>
<keyword evidence="2" id="KW-1185">Reference proteome</keyword>
<proteinExistence type="predicted"/>
<gene>
    <name evidence="1" type="ORF">CAL28_10280</name>
</gene>
<accession>A0A261UD70</accession>